<gene>
    <name evidence="2" type="ORF">XNOV1_A035004</name>
</gene>
<dbReference type="AlphaFoldDB" id="A0AAV1HIY9"/>
<dbReference type="Proteomes" id="UP001178508">
    <property type="component" value="Chromosome 22"/>
</dbReference>
<organism evidence="2 3">
    <name type="scientific">Xyrichtys novacula</name>
    <name type="common">Pearly razorfish</name>
    <name type="synonym">Hemipteronotus novacula</name>
    <dbReference type="NCBI Taxonomy" id="13765"/>
    <lineage>
        <taxon>Eukaryota</taxon>
        <taxon>Metazoa</taxon>
        <taxon>Chordata</taxon>
        <taxon>Craniata</taxon>
        <taxon>Vertebrata</taxon>
        <taxon>Euteleostomi</taxon>
        <taxon>Actinopterygii</taxon>
        <taxon>Neopterygii</taxon>
        <taxon>Teleostei</taxon>
        <taxon>Neoteleostei</taxon>
        <taxon>Acanthomorphata</taxon>
        <taxon>Eupercaria</taxon>
        <taxon>Labriformes</taxon>
        <taxon>Labridae</taxon>
        <taxon>Xyrichtys</taxon>
    </lineage>
</organism>
<evidence type="ECO:0000313" key="2">
    <source>
        <dbReference type="EMBL" id="CAJ1085036.1"/>
    </source>
</evidence>
<sequence length="125" mass="14992">MGRFLHLTSVFIVETPRHSPLGCRPVCGLARGREHIGCLSKNRRRERQRDRDRNTNRQRRKQEYLQRNQRRNSRSWSPDEDDDTTAHPPRLELVIQMTEALQRPRLSWLSDPFNLPVWPENEPRD</sequence>
<evidence type="ECO:0000256" key="1">
    <source>
        <dbReference type="SAM" id="MobiDB-lite"/>
    </source>
</evidence>
<feature type="region of interest" description="Disordered" evidence="1">
    <location>
        <begin position="38"/>
        <end position="92"/>
    </location>
</feature>
<accession>A0AAV1HIY9</accession>
<name>A0AAV1HIY9_XYRNO</name>
<proteinExistence type="predicted"/>
<dbReference type="EMBL" id="OY660885">
    <property type="protein sequence ID" value="CAJ1085036.1"/>
    <property type="molecule type" value="Genomic_DNA"/>
</dbReference>
<keyword evidence="3" id="KW-1185">Reference proteome</keyword>
<evidence type="ECO:0000313" key="3">
    <source>
        <dbReference type="Proteomes" id="UP001178508"/>
    </source>
</evidence>
<reference evidence="2" key="1">
    <citation type="submission" date="2023-08" db="EMBL/GenBank/DDBJ databases">
        <authorList>
            <person name="Alioto T."/>
            <person name="Alioto T."/>
            <person name="Gomez Garrido J."/>
        </authorList>
    </citation>
    <scope>NUCLEOTIDE SEQUENCE</scope>
</reference>
<protein>
    <submittedName>
        <fullName evidence="2">Uncharacterized protein</fullName>
    </submittedName>
</protein>